<dbReference type="AlphaFoldDB" id="A0A6U3Q7B0"/>
<evidence type="ECO:0000313" key="4">
    <source>
        <dbReference type="EMBL" id="CAE4652195.1"/>
    </source>
</evidence>
<dbReference type="InterPro" id="IPR013892">
    <property type="entry name" value="Cyt_c_biogenesis_Cmc1-like"/>
</dbReference>
<comment type="similarity">
    <text evidence="1 3">Belongs to the CMC family.</text>
</comment>
<evidence type="ECO:0000256" key="1">
    <source>
        <dbReference type="ARBA" id="ARBA00007347"/>
    </source>
</evidence>
<sequence>MAPKEDVAEDRAKTKDYSRESRLSFRKFAEHQMRREFKEEAIEKCRPHIMEFGKCAEESGLMVVFKCRQFSKDLNSCMAVHNSNEAWEKYKEEHKSELEKRTIKSPNA</sequence>
<dbReference type="GO" id="GO:0005739">
    <property type="term" value="C:mitochondrion"/>
    <property type="evidence" value="ECO:0007669"/>
    <property type="project" value="UniProtKB-SubCell"/>
</dbReference>
<accession>A0A6U3Q7B0</accession>
<proteinExistence type="inferred from homology"/>
<dbReference type="EMBL" id="HBNS01051232">
    <property type="protein sequence ID" value="CAE4652195.1"/>
    <property type="molecule type" value="Transcribed_RNA"/>
</dbReference>
<keyword evidence="2" id="KW-1015">Disulfide bond</keyword>
<name>A0A6U3Q7B0_9STRA</name>
<reference evidence="4" key="1">
    <citation type="submission" date="2021-01" db="EMBL/GenBank/DDBJ databases">
        <authorList>
            <person name="Corre E."/>
            <person name="Pelletier E."/>
            <person name="Niang G."/>
            <person name="Scheremetjew M."/>
            <person name="Finn R."/>
            <person name="Kale V."/>
            <person name="Holt S."/>
            <person name="Cochrane G."/>
            <person name="Meng A."/>
            <person name="Brown T."/>
            <person name="Cohen L."/>
        </authorList>
    </citation>
    <scope>NUCLEOTIDE SEQUENCE</scope>
    <source>
        <strain evidence="4">GSO104</strain>
    </source>
</reference>
<evidence type="ECO:0000256" key="2">
    <source>
        <dbReference type="ARBA" id="ARBA00023157"/>
    </source>
</evidence>
<evidence type="ECO:0000256" key="3">
    <source>
        <dbReference type="RuleBase" id="RU364104"/>
    </source>
</evidence>
<keyword evidence="3" id="KW-0496">Mitochondrion</keyword>
<gene>
    <name evidence="4" type="ORF">DBRI00130_LOCUS38162</name>
</gene>
<comment type="subcellular location">
    <subcellularLocation>
        <location evidence="3">Mitochondrion</location>
    </subcellularLocation>
</comment>
<protein>
    <recommendedName>
        <fullName evidence="3">COX assembly mitochondrial protein</fullName>
    </recommendedName>
</protein>
<organism evidence="4">
    <name type="scientific">Ditylum brightwellii</name>
    <dbReference type="NCBI Taxonomy" id="49249"/>
    <lineage>
        <taxon>Eukaryota</taxon>
        <taxon>Sar</taxon>
        <taxon>Stramenopiles</taxon>
        <taxon>Ochrophyta</taxon>
        <taxon>Bacillariophyta</taxon>
        <taxon>Mediophyceae</taxon>
        <taxon>Lithodesmiophycidae</taxon>
        <taxon>Lithodesmiales</taxon>
        <taxon>Lithodesmiaceae</taxon>
        <taxon>Ditylum</taxon>
    </lineage>
</organism>
<dbReference type="Pfam" id="PF08583">
    <property type="entry name" value="Cmc1"/>
    <property type="match status" value="1"/>
</dbReference>